<comment type="caution">
    <text evidence="2">The sequence shown here is derived from an EMBL/GenBank/DDBJ whole genome shotgun (WGS) entry which is preliminary data.</text>
</comment>
<dbReference type="OrthoDB" id="8926130at2"/>
<evidence type="ECO:0000313" key="3">
    <source>
        <dbReference type="Proteomes" id="UP000248926"/>
    </source>
</evidence>
<evidence type="ECO:0000259" key="1">
    <source>
        <dbReference type="PROSITE" id="PS51471"/>
    </source>
</evidence>
<evidence type="ECO:0000313" key="2">
    <source>
        <dbReference type="EMBL" id="RAO76958.1"/>
    </source>
</evidence>
<dbReference type="PROSITE" id="PS51471">
    <property type="entry name" value="FE2OG_OXY"/>
    <property type="match status" value="1"/>
</dbReference>
<organism evidence="2 3">
    <name type="scientific">Dyella jiangningensis</name>
    <dbReference type="NCBI Taxonomy" id="1379159"/>
    <lineage>
        <taxon>Bacteria</taxon>
        <taxon>Pseudomonadati</taxon>
        <taxon>Pseudomonadota</taxon>
        <taxon>Gammaproteobacteria</taxon>
        <taxon>Lysobacterales</taxon>
        <taxon>Rhodanobacteraceae</taxon>
        <taxon>Dyella</taxon>
    </lineage>
</organism>
<keyword evidence="3" id="KW-1185">Reference proteome</keyword>
<dbReference type="InterPro" id="IPR005123">
    <property type="entry name" value="Oxoglu/Fe-dep_dioxygenase_dom"/>
</dbReference>
<name>A0A328P3Y3_9GAMM</name>
<dbReference type="EMBL" id="NFZS01000001">
    <property type="protein sequence ID" value="RAO76958.1"/>
    <property type="molecule type" value="Genomic_DNA"/>
</dbReference>
<dbReference type="Proteomes" id="UP000248926">
    <property type="component" value="Unassembled WGS sequence"/>
</dbReference>
<feature type="domain" description="Fe2OG dioxygenase" evidence="1">
    <location>
        <begin position="27"/>
        <end position="117"/>
    </location>
</feature>
<dbReference type="AlphaFoldDB" id="A0A328P3Y3"/>
<gene>
    <name evidence="2" type="ORF">CA260_03355</name>
</gene>
<dbReference type="RefSeq" id="WP_111981018.1">
    <property type="nucleotide sequence ID" value="NZ_NFZS01000001.1"/>
</dbReference>
<accession>A0A328P3Y3</accession>
<sequence length="127" mass="14332">MAGFWGNLWCWQRGRQGSGYDKLLLAGTLWPLPCDCYLLRFPTGASVPPHTDRVAQGRHYRLNIILHAPRRGGEFVCARPIHASRRIKLFRPDVEEHSVTTIDEGTRWVLSIGWVRGARGGDTRPAA</sequence>
<protein>
    <recommendedName>
        <fullName evidence="1">Fe2OG dioxygenase domain-containing protein</fullName>
    </recommendedName>
</protein>
<reference evidence="2 3" key="1">
    <citation type="journal article" date="2018" name="Genet. Mol. Biol.">
        <title>The genome sequence of Dyella jiangningensis FCAV SCS01 from a lignocellulose-decomposing microbial consortium metagenome reveals potential for biotechnological applications.</title>
        <authorList>
            <person name="Desiderato J.G."/>
            <person name="Alvarenga D.O."/>
            <person name="Constancio M.T.L."/>
            <person name="Alves L.M.C."/>
            <person name="Varani A.M."/>
        </authorList>
    </citation>
    <scope>NUCLEOTIDE SEQUENCE [LARGE SCALE GENOMIC DNA]</scope>
    <source>
        <strain evidence="2 3">FCAV SCS01</strain>
    </source>
</reference>
<proteinExistence type="predicted"/>